<reference evidence="2 3" key="1">
    <citation type="submission" date="2018-11" db="EMBL/GenBank/DDBJ databases">
        <title>Gemmobacter sp. nov., YIM 102744-1 draft genome.</title>
        <authorList>
            <person name="Li G."/>
            <person name="Jiang Y."/>
        </authorList>
    </citation>
    <scope>NUCLEOTIDE SEQUENCE [LARGE SCALE GENOMIC DNA]</scope>
    <source>
        <strain evidence="2 3">YIM 102744-1</strain>
    </source>
</reference>
<dbReference type="Pfam" id="PF13936">
    <property type="entry name" value="HTH_38"/>
    <property type="match status" value="1"/>
</dbReference>
<dbReference type="InterPro" id="IPR025246">
    <property type="entry name" value="IS30-like_HTH"/>
</dbReference>
<feature type="domain" description="Transposase IS30-like HTH" evidence="1">
    <location>
        <begin position="5"/>
        <end position="45"/>
    </location>
</feature>
<name>A0A3P3DEK0_9RHOB</name>
<comment type="caution">
    <text evidence="2">The sequence shown here is derived from an EMBL/GenBank/DDBJ whole genome shotgun (WGS) entry which is preliminary data.</text>
</comment>
<protein>
    <submittedName>
        <fullName evidence="2">Helix-turn-helix domain-containing protein</fullName>
    </submittedName>
</protein>
<accession>A0A3P3DEK0</accession>
<dbReference type="Proteomes" id="UP000282125">
    <property type="component" value="Unassembled WGS sequence"/>
</dbReference>
<organism evidence="2 3">
    <name type="scientific">Falsigemmobacter faecalis</name>
    <dbReference type="NCBI Taxonomy" id="2488730"/>
    <lineage>
        <taxon>Bacteria</taxon>
        <taxon>Pseudomonadati</taxon>
        <taxon>Pseudomonadota</taxon>
        <taxon>Alphaproteobacteria</taxon>
        <taxon>Rhodobacterales</taxon>
        <taxon>Paracoccaceae</taxon>
        <taxon>Falsigemmobacter</taxon>
    </lineage>
</organism>
<dbReference type="OrthoDB" id="7779024at2"/>
<dbReference type="InterPro" id="IPR009057">
    <property type="entry name" value="Homeodomain-like_sf"/>
</dbReference>
<sequence>MPVTRRLSDAERLRIPRDRAAGQSVRSIAARLGVSERTICNVLRQGRATRVANGSRSEVLTLRVSRDELFAFDALLGRLQIAHRSAALRRMMGAAAGLLAPDPELSAALSRQSAALNRLGSNVNQIARRLNEARLRGEVSTLDLSDRAALRALAGLFFETADQFRALMPGRRLRLDLELDDALQPLLNAGDQDAR</sequence>
<evidence type="ECO:0000259" key="1">
    <source>
        <dbReference type="Pfam" id="PF13936"/>
    </source>
</evidence>
<gene>
    <name evidence="2" type="ORF">EG244_15730</name>
</gene>
<keyword evidence="3" id="KW-1185">Reference proteome</keyword>
<evidence type="ECO:0000313" key="3">
    <source>
        <dbReference type="Proteomes" id="UP000282125"/>
    </source>
</evidence>
<evidence type="ECO:0000313" key="2">
    <source>
        <dbReference type="EMBL" id="RRH72076.1"/>
    </source>
</evidence>
<dbReference type="AlphaFoldDB" id="A0A3P3DEK0"/>
<proteinExistence type="predicted"/>
<dbReference type="EMBL" id="RRAZ01000027">
    <property type="protein sequence ID" value="RRH72076.1"/>
    <property type="molecule type" value="Genomic_DNA"/>
</dbReference>
<dbReference type="RefSeq" id="WP_124966133.1">
    <property type="nucleotide sequence ID" value="NZ_RRAZ01000027.1"/>
</dbReference>
<dbReference type="SUPFAM" id="SSF46689">
    <property type="entry name" value="Homeodomain-like"/>
    <property type="match status" value="1"/>
</dbReference>